<protein>
    <submittedName>
        <fullName evidence="2">Uncharacterized protein</fullName>
    </submittedName>
</protein>
<dbReference type="RefSeq" id="WP_149940604.1">
    <property type="nucleotide sequence ID" value="NZ_JAHOGS010000016.1"/>
</dbReference>
<sequence>MGQIQYSFDPTRDYELKDLFVFLNKYYDYIPDNPQKLRSANYGVSSDKDRKINELNELLKHNQKDVEGKDKELESLRSKLKEAEGYAKLLDDEIKQKEDRINRLMSENALKEKELQERYTESINSIKIEKEQEIAKLSKELDDLRKRLSVYEPSLIGDTGEDKFFVFSKYNLDETLDASAPIIGKVDGEGNAIYQFNVEKGHHKENIMRINELSDFFEIVDRIDEANHIGMGEWGKAKYNNGTMVVIAKAKIKLTRE</sequence>
<feature type="coiled-coil region" evidence="1">
    <location>
        <begin position="52"/>
        <end position="147"/>
    </location>
</feature>
<evidence type="ECO:0000313" key="4">
    <source>
        <dbReference type="Proteomes" id="UP000347681"/>
    </source>
</evidence>
<dbReference type="EMBL" id="CP126056">
    <property type="protein sequence ID" value="WHX09370.1"/>
    <property type="molecule type" value="Genomic_DNA"/>
</dbReference>
<reference evidence="3" key="2">
    <citation type="journal article" date="2023" name="Nat. Commun.">
        <title>Identification of a novel Human Milk Oligosaccharides utilization cluster in the infant gut commensal Bacteroides dorei.</title>
        <authorList>
            <person name="Kijner S."/>
            <person name="Ennis D."/>
            <person name="Shmorak S."/>
            <person name="Florentin A."/>
            <person name="Yassour M."/>
        </authorList>
    </citation>
    <scope>NUCLEOTIDE SEQUENCE</scope>
    <source>
        <strain evidence="3">2</strain>
    </source>
</reference>
<dbReference type="EMBL" id="VVZB01000001">
    <property type="protein sequence ID" value="KAA5386483.1"/>
    <property type="molecule type" value="Genomic_DNA"/>
</dbReference>
<evidence type="ECO:0000313" key="3">
    <source>
        <dbReference type="EMBL" id="WHX09370.1"/>
    </source>
</evidence>
<organism evidence="2 4">
    <name type="scientific">Phocaeicola dorei</name>
    <dbReference type="NCBI Taxonomy" id="357276"/>
    <lineage>
        <taxon>Bacteria</taxon>
        <taxon>Pseudomonadati</taxon>
        <taxon>Bacteroidota</taxon>
        <taxon>Bacteroidia</taxon>
        <taxon>Bacteroidales</taxon>
        <taxon>Bacteroidaceae</taxon>
        <taxon>Phocaeicola</taxon>
    </lineage>
</organism>
<proteinExistence type="predicted"/>
<dbReference type="Proteomes" id="UP000347681">
    <property type="component" value="Unassembled WGS sequence"/>
</dbReference>
<accession>A0A5M5ZYM1</accession>
<evidence type="ECO:0000256" key="1">
    <source>
        <dbReference type="SAM" id="Coils"/>
    </source>
</evidence>
<evidence type="ECO:0000313" key="2">
    <source>
        <dbReference type="EMBL" id="KAA5386483.1"/>
    </source>
</evidence>
<keyword evidence="1" id="KW-0175">Coiled coil</keyword>
<gene>
    <name evidence="2" type="ORF">F2Y61_01265</name>
    <name evidence="3" type="ORF">QNN11_18885</name>
</gene>
<name>A0A5M5ZYM1_9BACT</name>
<dbReference type="Proteomes" id="UP001177934">
    <property type="component" value="Chromosome"/>
</dbReference>
<dbReference type="AlphaFoldDB" id="A0A5M5ZYM1"/>
<reference evidence="2 4" key="1">
    <citation type="journal article" date="2019" name="Nat. Med.">
        <title>A library of human gut bacterial isolates paired with longitudinal multiomics data enables mechanistic microbiome research.</title>
        <authorList>
            <person name="Poyet M."/>
            <person name="Groussin M."/>
            <person name="Gibbons S.M."/>
            <person name="Avila-Pacheco J."/>
            <person name="Jiang X."/>
            <person name="Kearney S.M."/>
            <person name="Perrotta A.R."/>
            <person name="Berdy B."/>
            <person name="Zhao S."/>
            <person name="Lieberman T.D."/>
            <person name="Swanson P.K."/>
            <person name="Smith M."/>
            <person name="Roesemann S."/>
            <person name="Alexander J.E."/>
            <person name="Rich S.A."/>
            <person name="Livny J."/>
            <person name="Vlamakis H."/>
            <person name="Clish C."/>
            <person name="Bullock K."/>
            <person name="Deik A."/>
            <person name="Scott J."/>
            <person name="Pierce K.A."/>
            <person name="Xavier R.J."/>
            <person name="Alm E.J."/>
        </authorList>
    </citation>
    <scope>NUCLEOTIDE SEQUENCE [LARGE SCALE GENOMIC DNA]</scope>
    <source>
        <strain evidence="2 4">BIOML-A5</strain>
    </source>
</reference>